<dbReference type="Gene3D" id="3.90.226.10">
    <property type="entry name" value="2-enoyl-CoA Hydratase, Chain A, domain 1"/>
    <property type="match status" value="1"/>
</dbReference>
<evidence type="ECO:0000259" key="8">
    <source>
        <dbReference type="PROSITE" id="PS50106"/>
    </source>
</evidence>
<dbReference type="InterPro" id="IPR004447">
    <property type="entry name" value="Peptidase_S41A"/>
</dbReference>
<dbReference type="GO" id="GO:0007165">
    <property type="term" value="P:signal transduction"/>
    <property type="evidence" value="ECO:0007669"/>
    <property type="project" value="TreeGrafter"/>
</dbReference>
<dbReference type="InterPro" id="IPR029045">
    <property type="entry name" value="ClpP/crotonase-like_dom_sf"/>
</dbReference>
<dbReference type="Pfam" id="PF22694">
    <property type="entry name" value="CtpB_N-like"/>
    <property type="match status" value="1"/>
</dbReference>
<keyword evidence="7" id="KW-1133">Transmembrane helix</keyword>
<organism evidence="9 10">
    <name type="scientific">Candidatus Portnoybacteria bacterium RIFCSPHIGHO2_12_FULL_40_11</name>
    <dbReference type="NCBI Taxonomy" id="1801998"/>
    <lineage>
        <taxon>Bacteria</taxon>
        <taxon>Candidatus Portnoyibacteriota</taxon>
    </lineage>
</organism>
<comment type="caution">
    <text evidence="9">The sequence shown here is derived from an EMBL/GenBank/DDBJ whole genome shotgun (WGS) entry which is preliminary data.</text>
</comment>
<accession>A0A1G2FKD2</accession>
<protein>
    <recommendedName>
        <fullName evidence="8">PDZ domain-containing protein</fullName>
    </recommendedName>
</protein>
<dbReference type="SMART" id="SM00245">
    <property type="entry name" value="TSPc"/>
    <property type="match status" value="1"/>
</dbReference>
<evidence type="ECO:0000256" key="7">
    <source>
        <dbReference type="SAM" id="Phobius"/>
    </source>
</evidence>
<dbReference type="EMBL" id="MHNC01000031">
    <property type="protein sequence ID" value="OGZ38262.1"/>
    <property type="molecule type" value="Genomic_DNA"/>
</dbReference>
<comment type="similarity">
    <text evidence="1 5">Belongs to the peptidase S41A family.</text>
</comment>
<dbReference type="AlphaFoldDB" id="A0A1G2FKD2"/>
<keyword evidence="7" id="KW-0472">Membrane</keyword>
<feature type="compositionally biased region" description="Basic and acidic residues" evidence="6">
    <location>
        <begin position="384"/>
        <end position="399"/>
    </location>
</feature>
<dbReference type="PANTHER" id="PTHR32060">
    <property type="entry name" value="TAIL-SPECIFIC PROTEASE"/>
    <property type="match status" value="1"/>
</dbReference>
<dbReference type="Pfam" id="PF17820">
    <property type="entry name" value="PDZ_6"/>
    <property type="match status" value="1"/>
</dbReference>
<sequence length="399" mass="44149">MSSKKYVLIPFFIVILAVVFGLGFYIGETTRPSIEEVEGLSNKTFGQPAGVDFSLFWDTWAIVQKKYVDRDELNPQQMVYGAIAGLVKSLDDPYSIFMEPEESKQFLDEISGSFGGIGAEVGMRKGILTIIAPLEDSPAQKAGLKAGDKVLKVDETITSDLNLDEAVRLIRGEKGTEVVLLISREEWNQAKEIKVIRDLIKIPILKWEMKENNIAYVQLYHFTENSADEFRKTITQVLKENPKGMILDLRNNPGGYLEIAVNIASWFLPKGEIVAMEDFGNGEKTEYRSKGYEGLKDLPTVILINKGSASASEIVAGALRDNLGVKIVGEKSFGKGSVQELENLKAGASLKITIAKWLTPKGTSIQDTGIEPDIALEITQEDSDNNRDPQLEKALELLK</sequence>
<dbReference type="SUPFAM" id="SSF52096">
    <property type="entry name" value="ClpP/crotonase"/>
    <property type="match status" value="1"/>
</dbReference>
<evidence type="ECO:0000256" key="4">
    <source>
        <dbReference type="ARBA" id="ARBA00022825"/>
    </source>
</evidence>
<dbReference type="InterPro" id="IPR036034">
    <property type="entry name" value="PDZ_sf"/>
</dbReference>
<dbReference type="NCBIfam" id="TIGR00225">
    <property type="entry name" value="prc"/>
    <property type="match status" value="1"/>
</dbReference>
<dbReference type="Proteomes" id="UP000177247">
    <property type="component" value="Unassembled WGS sequence"/>
</dbReference>
<evidence type="ECO:0000256" key="5">
    <source>
        <dbReference type="RuleBase" id="RU004404"/>
    </source>
</evidence>
<dbReference type="PANTHER" id="PTHR32060:SF30">
    <property type="entry name" value="CARBOXY-TERMINAL PROCESSING PROTEASE CTPA"/>
    <property type="match status" value="1"/>
</dbReference>
<dbReference type="GO" id="GO:0030288">
    <property type="term" value="C:outer membrane-bounded periplasmic space"/>
    <property type="evidence" value="ECO:0007669"/>
    <property type="project" value="TreeGrafter"/>
</dbReference>
<dbReference type="GO" id="GO:0004175">
    <property type="term" value="F:endopeptidase activity"/>
    <property type="evidence" value="ECO:0007669"/>
    <property type="project" value="TreeGrafter"/>
</dbReference>
<proteinExistence type="inferred from homology"/>
<name>A0A1G2FKD2_9BACT</name>
<dbReference type="GO" id="GO:0006508">
    <property type="term" value="P:proteolysis"/>
    <property type="evidence" value="ECO:0007669"/>
    <property type="project" value="UniProtKB-KW"/>
</dbReference>
<dbReference type="CDD" id="cd06782">
    <property type="entry name" value="cpPDZ_CPP-like"/>
    <property type="match status" value="1"/>
</dbReference>
<dbReference type="Pfam" id="PF03572">
    <property type="entry name" value="Peptidase_S41"/>
    <property type="match status" value="1"/>
</dbReference>
<evidence type="ECO:0000256" key="6">
    <source>
        <dbReference type="SAM" id="MobiDB-lite"/>
    </source>
</evidence>
<dbReference type="InterPro" id="IPR041489">
    <property type="entry name" value="PDZ_6"/>
</dbReference>
<evidence type="ECO:0000256" key="3">
    <source>
        <dbReference type="ARBA" id="ARBA00022801"/>
    </source>
</evidence>
<dbReference type="Gene3D" id="2.30.42.10">
    <property type="match status" value="1"/>
</dbReference>
<reference evidence="9 10" key="1">
    <citation type="journal article" date="2016" name="Nat. Commun.">
        <title>Thousands of microbial genomes shed light on interconnected biogeochemical processes in an aquifer system.</title>
        <authorList>
            <person name="Anantharaman K."/>
            <person name="Brown C.T."/>
            <person name="Hug L.A."/>
            <person name="Sharon I."/>
            <person name="Castelle C.J."/>
            <person name="Probst A.J."/>
            <person name="Thomas B.C."/>
            <person name="Singh A."/>
            <person name="Wilkins M.J."/>
            <person name="Karaoz U."/>
            <person name="Brodie E.L."/>
            <person name="Williams K.H."/>
            <person name="Hubbard S.S."/>
            <person name="Banfield J.F."/>
        </authorList>
    </citation>
    <scope>NUCLEOTIDE SEQUENCE [LARGE SCALE GENOMIC DNA]</scope>
</reference>
<dbReference type="SMART" id="SM00228">
    <property type="entry name" value="PDZ"/>
    <property type="match status" value="1"/>
</dbReference>
<evidence type="ECO:0000313" key="9">
    <source>
        <dbReference type="EMBL" id="OGZ38262.1"/>
    </source>
</evidence>
<evidence type="ECO:0000256" key="2">
    <source>
        <dbReference type="ARBA" id="ARBA00022670"/>
    </source>
</evidence>
<feature type="region of interest" description="Disordered" evidence="6">
    <location>
        <begin position="377"/>
        <end position="399"/>
    </location>
</feature>
<dbReference type="InterPro" id="IPR005151">
    <property type="entry name" value="Tail-specific_protease"/>
</dbReference>
<feature type="transmembrane region" description="Helical" evidence="7">
    <location>
        <begin position="7"/>
        <end position="26"/>
    </location>
</feature>
<dbReference type="InterPro" id="IPR001478">
    <property type="entry name" value="PDZ"/>
</dbReference>
<keyword evidence="4 5" id="KW-0720">Serine protease</keyword>
<dbReference type="CDD" id="cd07560">
    <property type="entry name" value="Peptidase_S41_CPP"/>
    <property type="match status" value="1"/>
</dbReference>
<dbReference type="InterPro" id="IPR055210">
    <property type="entry name" value="CtpA/B_N"/>
</dbReference>
<dbReference type="FunFam" id="2.30.42.10:FF:000063">
    <property type="entry name" value="Peptidase, S41 family"/>
    <property type="match status" value="1"/>
</dbReference>
<dbReference type="PROSITE" id="PS50106">
    <property type="entry name" value="PDZ"/>
    <property type="match status" value="1"/>
</dbReference>
<dbReference type="Gene3D" id="3.30.750.44">
    <property type="match status" value="1"/>
</dbReference>
<evidence type="ECO:0000256" key="1">
    <source>
        <dbReference type="ARBA" id="ARBA00009179"/>
    </source>
</evidence>
<feature type="domain" description="PDZ" evidence="8">
    <location>
        <begin position="115"/>
        <end position="185"/>
    </location>
</feature>
<keyword evidence="7" id="KW-0812">Transmembrane</keyword>
<dbReference type="GO" id="GO:0008236">
    <property type="term" value="F:serine-type peptidase activity"/>
    <property type="evidence" value="ECO:0007669"/>
    <property type="project" value="UniProtKB-KW"/>
</dbReference>
<evidence type="ECO:0000313" key="10">
    <source>
        <dbReference type="Proteomes" id="UP000177247"/>
    </source>
</evidence>
<keyword evidence="3 5" id="KW-0378">Hydrolase</keyword>
<gene>
    <name evidence="9" type="ORF">A3E90_02955</name>
</gene>
<dbReference type="SUPFAM" id="SSF50156">
    <property type="entry name" value="PDZ domain-like"/>
    <property type="match status" value="1"/>
</dbReference>
<keyword evidence="2 5" id="KW-0645">Protease</keyword>